<evidence type="ECO:0000313" key="2">
    <source>
        <dbReference type="Proteomes" id="UP000292564"/>
    </source>
</evidence>
<proteinExistence type="predicted"/>
<dbReference type="AlphaFoldDB" id="A0A4Q7ZEA3"/>
<reference evidence="1 2" key="1">
    <citation type="submission" date="2019-02" db="EMBL/GenBank/DDBJ databases">
        <title>Sequencing the genomes of 1000 actinobacteria strains.</title>
        <authorList>
            <person name="Klenk H.-P."/>
        </authorList>
    </citation>
    <scope>NUCLEOTIDE SEQUENCE [LARGE SCALE GENOMIC DNA]</scope>
    <source>
        <strain evidence="1 2">DSM 45162</strain>
    </source>
</reference>
<gene>
    <name evidence="1" type="ORF">EV385_0787</name>
</gene>
<protein>
    <submittedName>
        <fullName evidence="1">Uncharacterized protein</fullName>
    </submittedName>
</protein>
<dbReference type="EMBL" id="SHKY01000001">
    <property type="protein sequence ID" value="RZU49052.1"/>
    <property type="molecule type" value="Genomic_DNA"/>
</dbReference>
<name>A0A4Q7ZEA3_9ACTN</name>
<sequence length="72" mass="8196">MRHGRRVPFIRRRRCGLTWPCPDAEWQQLGEAADDLVAVMGNVPPDLYERFLGWIHLAARPDDGRPGSTGVR</sequence>
<evidence type="ECO:0000313" key="1">
    <source>
        <dbReference type="EMBL" id="RZU49052.1"/>
    </source>
</evidence>
<accession>A0A4Q7ZEA3</accession>
<organism evidence="1 2">
    <name type="scientific">Krasilnikovia cinnamomea</name>
    <dbReference type="NCBI Taxonomy" id="349313"/>
    <lineage>
        <taxon>Bacteria</taxon>
        <taxon>Bacillati</taxon>
        <taxon>Actinomycetota</taxon>
        <taxon>Actinomycetes</taxon>
        <taxon>Micromonosporales</taxon>
        <taxon>Micromonosporaceae</taxon>
        <taxon>Krasilnikovia</taxon>
    </lineage>
</organism>
<comment type="caution">
    <text evidence="1">The sequence shown here is derived from an EMBL/GenBank/DDBJ whole genome shotgun (WGS) entry which is preliminary data.</text>
</comment>
<keyword evidence="2" id="KW-1185">Reference proteome</keyword>
<dbReference type="Proteomes" id="UP000292564">
    <property type="component" value="Unassembled WGS sequence"/>
</dbReference>